<evidence type="ECO:0000256" key="6">
    <source>
        <dbReference type="ARBA" id="ARBA00023136"/>
    </source>
</evidence>
<dbReference type="AlphaFoldDB" id="A0A8J6TVW0"/>
<comment type="similarity">
    <text evidence="7">Belongs to the binding-protein-dependent transport system permease family.</text>
</comment>
<dbReference type="PANTHER" id="PTHR30193:SF37">
    <property type="entry name" value="INNER MEMBRANE ABC TRANSPORTER PERMEASE PROTEIN YCJO"/>
    <property type="match status" value="1"/>
</dbReference>
<dbReference type="SUPFAM" id="SSF161098">
    <property type="entry name" value="MetI-like"/>
    <property type="match status" value="1"/>
</dbReference>
<evidence type="ECO:0000259" key="8">
    <source>
        <dbReference type="PROSITE" id="PS50928"/>
    </source>
</evidence>
<protein>
    <submittedName>
        <fullName evidence="9">Sugar ABC transporter permease</fullName>
    </submittedName>
</protein>
<feature type="transmembrane region" description="Helical" evidence="7">
    <location>
        <begin position="110"/>
        <end position="130"/>
    </location>
</feature>
<evidence type="ECO:0000256" key="3">
    <source>
        <dbReference type="ARBA" id="ARBA00022475"/>
    </source>
</evidence>
<dbReference type="PANTHER" id="PTHR30193">
    <property type="entry name" value="ABC TRANSPORTER PERMEASE PROTEIN"/>
    <property type="match status" value="1"/>
</dbReference>
<dbReference type="Pfam" id="PF00528">
    <property type="entry name" value="BPD_transp_1"/>
    <property type="match status" value="1"/>
</dbReference>
<comment type="subcellular location">
    <subcellularLocation>
        <location evidence="1 7">Cell membrane</location>
        <topology evidence="1 7">Multi-pass membrane protein</topology>
    </subcellularLocation>
</comment>
<evidence type="ECO:0000256" key="1">
    <source>
        <dbReference type="ARBA" id="ARBA00004651"/>
    </source>
</evidence>
<keyword evidence="4 7" id="KW-0812">Transmembrane</keyword>
<keyword evidence="10" id="KW-1185">Reference proteome</keyword>
<accession>A0A8J6TVW0</accession>
<sequence>MAKLIRFMKKMPDKSGYLLILPFFIIFIYFWITPIVNVVTDSFTDYQLFGAKSFTGIDNYIKAFSDTTFVKAMINTLLYTVGTVFPTMILGFLIAQLMNSSLVRTKITRTFMFLPHVLSMVAVSMIWLLIYDPAYGHANLILKFFGMSPSKWLQNPDTALISIIIMSVWKGIGYNMIINLAGLQNIPSSFYEVADLDGANYFQKTWKITLPMMSPTTFFLLVTGLIGSFNVFEQVNVMTGGGPANATTTIIHQVYLNGFTYFNMGYASAQSVILIVIVLIVTMINFRVSSKSAEVDMG</sequence>
<dbReference type="InterPro" id="IPR035906">
    <property type="entry name" value="MetI-like_sf"/>
</dbReference>
<dbReference type="Gene3D" id="1.10.3720.10">
    <property type="entry name" value="MetI-like"/>
    <property type="match status" value="1"/>
</dbReference>
<name>A0A8J6TVW0_9FIRM</name>
<keyword evidence="5 7" id="KW-1133">Transmembrane helix</keyword>
<dbReference type="GO" id="GO:0005886">
    <property type="term" value="C:plasma membrane"/>
    <property type="evidence" value="ECO:0007669"/>
    <property type="project" value="UniProtKB-SubCell"/>
</dbReference>
<dbReference type="Proteomes" id="UP000632659">
    <property type="component" value="Unassembled WGS sequence"/>
</dbReference>
<dbReference type="CDD" id="cd06261">
    <property type="entry name" value="TM_PBP2"/>
    <property type="match status" value="1"/>
</dbReference>
<feature type="domain" description="ABC transmembrane type-1" evidence="8">
    <location>
        <begin position="73"/>
        <end position="285"/>
    </location>
</feature>
<feature type="transmembrane region" description="Helical" evidence="7">
    <location>
        <begin position="264"/>
        <end position="284"/>
    </location>
</feature>
<reference evidence="9" key="1">
    <citation type="submission" date="2020-08" db="EMBL/GenBank/DDBJ databases">
        <title>Genome public.</title>
        <authorList>
            <person name="Liu C."/>
            <person name="Sun Q."/>
        </authorList>
    </citation>
    <scope>NUCLEOTIDE SEQUENCE</scope>
    <source>
        <strain evidence="9">NSJ-15</strain>
    </source>
</reference>
<keyword evidence="6 7" id="KW-0472">Membrane</keyword>
<gene>
    <name evidence="9" type="ORF">H8702_11950</name>
</gene>
<evidence type="ECO:0000313" key="10">
    <source>
        <dbReference type="Proteomes" id="UP000632659"/>
    </source>
</evidence>
<evidence type="ECO:0000256" key="4">
    <source>
        <dbReference type="ARBA" id="ARBA00022692"/>
    </source>
</evidence>
<feature type="transmembrane region" description="Helical" evidence="7">
    <location>
        <begin position="212"/>
        <end position="232"/>
    </location>
</feature>
<dbReference type="InterPro" id="IPR051393">
    <property type="entry name" value="ABC_transporter_permease"/>
</dbReference>
<dbReference type="PROSITE" id="PS50928">
    <property type="entry name" value="ABC_TM1"/>
    <property type="match status" value="1"/>
</dbReference>
<keyword evidence="2 7" id="KW-0813">Transport</keyword>
<feature type="transmembrane region" description="Helical" evidence="7">
    <location>
        <begin position="16"/>
        <end position="36"/>
    </location>
</feature>
<evidence type="ECO:0000256" key="5">
    <source>
        <dbReference type="ARBA" id="ARBA00022989"/>
    </source>
</evidence>
<feature type="transmembrane region" description="Helical" evidence="7">
    <location>
        <begin position="77"/>
        <end position="98"/>
    </location>
</feature>
<comment type="caution">
    <text evidence="9">The sequence shown here is derived from an EMBL/GenBank/DDBJ whole genome shotgun (WGS) entry which is preliminary data.</text>
</comment>
<dbReference type="EMBL" id="JACRTL010000008">
    <property type="protein sequence ID" value="MBC8611803.1"/>
    <property type="molecule type" value="Genomic_DNA"/>
</dbReference>
<dbReference type="GO" id="GO:0055085">
    <property type="term" value="P:transmembrane transport"/>
    <property type="evidence" value="ECO:0007669"/>
    <property type="project" value="InterPro"/>
</dbReference>
<dbReference type="RefSeq" id="WP_154824954.1">
    <property type="nucleotide sequence ID" value="NZ_JACRTL010000008.1"/>
</dbReference>
<evidence type="ECO:0000313" key="9">
    <source>
        <dbReference type="EMBL" id="MBC8611803.1"/>
    </source>
</evidence>
<proteinExistence type="inferred from homology"/>
<evidence type="ECO:0000256" key="2">
    <source>
        <dbReference type="ARBA" id="ARBA00022448"/>
    </source>
</evidence>
<feature type="transmembrane region" description="Helical" evidence="7">
    <location>
        <begin position="159"/>
        <end position="181"/>
    </location>
</feature>
<dbReference type="InterPro" id="IPR000515">
    <property type="entry name" value="MetI-like"/>
</dbReference>
<keyword evidence="3" id="KW-1003">Cell membrane</keyword>
<organism evidence="9 10">
    <name type="scientific">Massiliimalia timonensis</name>
    <dbReference type="NCBI Taxonomy" id="1987501"/>
    <lineage>
        <taxon>Bacteria</taxon>
        <taxon>Bacillati</taxon>
        <taxon>Bacillota</taxon>
        <taxon>Clostridia</taxon>
        <taxon>Eubacteriales</taxon>
        <taxon>Oscillospiraceae</taxon>
        <taxon>Massiliimalia</taxon>
    </lineage>
</organism>
<evidence type="ECO:0000256" key="7">
    <source>
        <dbReference type="RuleBase" id="RU363032"/>
    </source>
</evidence>